<feature type="transmembrane region" description="Helical" evidence="2">
    <location>
        <begin position="40"/>
        <end position="60"/>
    </location>
</feature>
<dbReference type="EMBL" id="BK015941">
    <property type="protein sequence ID" value="DAF86226.1"/>
    <property type="molecule type" value="Genomic_DNA"/>
</dbReference>
<evidence type="ECO:0000256" key="1">
    <source>
        <dbReference type="SAM" id="MobiDB-lite"/>
    </source>
</evidence>
<feature type="region of interest" description="Disordered" evidence="1">
    <location>
        <begin position="1"/>
        <end position="28"/>
    </location>
</feature>
<proteinExistence type="predicted"/>
<keyword evidence="2" id="KW-0472">Membrane</keyword>
<organism evidence="3">
    <name type="scientific">Siphoviridae sp. ctx254</name>
    <dbReference type="NCBI Taxonomy" id="2825737"/>
    <lineage>
        <taxon>Viruses</taxon>
        <taxon>Duplodnaviria</taxon>
        <taxon>Heunggongvirae</taxon>
        <taxon>Uroviricota</taxon>
        <taxon>Caudoviricetes</taxon>
    </lineage>
</organism>
<evidence type="ECO:0000256" key="2">
    <source>
        <dbReference type="SAM" id="Phobius"/>
    </source>
</evidence>
<accession>A0A8S5TVI7</accession>
<reference evidence="3" key="1">
    <citation type="journal article" date="2021" name="Proc. Natl. Acad. Sci. U.S.A.">
        <title>A Catalog of Tens of Thousands of Viruses from Human Metagenomes Reveals Hidden Associations with Chronic Diseases.</title>
        <authorList>
            <person name="Tisza M.J."/>
            <person name="Buck C.B."/>
        </authorList>
    </citation>
    <scope>NUCLEOTIDE SEQUENCE</scope>
    <source>
        <strain evidence="3">Ctx254</strain>
    </source>
</reference>
<protein>
    <submittedName>
        <fullName evidence="3">Uncharacterized protein</fullName>
    </submittedName>
</protein>
<name>A0A8S5TVI7_9CAUD</name>
<keyword evidence="2" id="KW-1133">Transmembrane helix</keyword>
<sequence>MDEMNNMNEVTTEETSNEMTPVVTENNEVKTENNSGINTWAGVAAAVGVLTIGAIGAGIAKHKAKAKTEPKVEKEKKPKKHFKFQCPVKIVKDEPEAIEDVDFEEVEETDKEN</sequence>
<feature type="compositionally biased region" description="Low complexity" evidence="1">
    <location>
        <begin position="1"/>
        <end position="10"/>
    </location>
</feature>
<evidence type="ECO:0000313" key="3">
    <source>
        <dbReference type="EMBL" id="DAF86226.1"/>
    </source>
</evidence>
<keyword evidence="2" id="KW-0812">Transmembrane</keyword>
<feature type="compositionally biased region" description="Low complexity" evidence="1">
    <location>
        <begin position="17"/>
        <end position="26"/>
    </location>
</feature>